<dbReference type="InterPro" id="IPR004843">
    <property type="entry name" value="Calcineurin-like_PHP"/>
</dbReference>
<dbReference type="GO" id="GO:0004527">
    <property type="term" value="F:exonuclease activity"/>
    <property type="evidence" value="ECO:0007669"/>
    <property type="project" value="UniProtKB-KW"/>
</dbReference>
<dbReference type="Proteomes" id="UP000236742">
    <property type="component" value="Unassembled WGS sequence"/>
</dbReference>
<sequence>MAFRFIHSSDLHLGKGFGTMPEDLRGRLIEARFEVIARLAQAARDHGAGHVLIAGDLFDTTGPSAQVRRQAATAMSAAGDILWWIIPGNHDSLQGEELWAAFEGECGPNVRLLRHPRPVEMSQGVVLLPAPLPRQFPGTDLTAWMAGAETPEGALRIGLAHGGVVSFGEDFDGSALIPPDRARTARLDYLALGDWHGQLTIGERTCYSGTPEHDRFKRGGRGLCLAVTIDGPGAMPQITPVQTGRFDWRAPELMLSPGTDLGAELDRLLPTDRAARRDVLVQLRAAGYLRMTERAALEDAVRRAAPDFALFDLRDDELATEYEADDLDLIAAGGALRTAAEALRAEAQDSELSAEDRRVAQAALNRLWSLVREG</sequence>
<dbReference type="PIRSF" id="PIRSF033093">
    <property type="entry name" value="UCP_ML1119"/>
    <property type="match status" value="1"/>
</dbReference>
<evidence type="ECO:0000313" key="5">
    <source>
        <dbReference type="EMBL" id="SEG23845.1"/>
    </source>
</evidence>
<dbReference type="CDD" id="cd00840">
    <property type="entry name" value="MPP_Mre11_N"/>
    <property type="match status" value="1"/>
</dbReference>
<protein>
    <submittedName>
        <fullName evidence="5">DNA repair exonuclease SbcCD nuclease subunit</fullName>
    </submittedName>
</protein>
<dbReference type="InterPro" id="IPR029052">
    <property type="entry name" value="Metallo-depent_PP-like"/>
</dbReference>
<dbReference type="PANTHER" id="PTHR30337">
    <property type="entry name" value="COMPONENT OF ATP-DEPENDENT DSDNA EXONUCLEASE"/>
    <property type="match status" value="1"/>
</dbReference>
<evidence type="ECO:0000256" key="3">
    <source>
        <dbReference type="ARBA" id="ARBA00022839"/>
    </source>
</evidence>
<dbReference type="SUPFAM" id="SSF56300">
    <property type="entry name" value="Metallo-dependent phosphatases"/>
    <property type="match status" value="1"/>
</dbReference>
<dbReference type="PANTHER" id="PTHR30337:SF0">
    <property type="entry name" value="NUCLEASE SBCCD SUBUNIT D"/>
    <property type="match status" value="1"/>
</dbReference>
<gene>
    <name evidence="5" type="ORF">SAMN05421751_11911</name>
</gene>
<keyword evidence="1" id="KW-0540">Nuclease</keyword>
<keyword evidence="2" id="KW-0378">Hydrolase</keyword>
<proteinExistence type="predicted"/>
<accession>A0A1H5YJS1</accession>
<organism evidence="5 6">
    <name type="scientific">Jhaorihella thermophila</name>
    <dbReference type="NCBI Taxonomy" id="488547"/>
    <lineage>
        <taxon>Bacteria</taxon>
        <taxon>Pseudomonadati</taxon>
        <taxon>Pseudomonadota</taxon>
        <taxon>Alphaproteobacteria</taxon>
        <taxon>Rhodobacterales</taxon>
        <taxon>Paracoccaceae</taxon>
        <taxon>Jhaorihella</taxon>
    </lineage>
</organism>
<dbReference type="Gene3D" id="3.60.21.10">
    <property type="match status" value="1"/>
</dbReference>
<dbReference type="AlphaFoldDB" id="A0A1H5YJS1"/>
<reference evidence="5 6" key="1">
    <citation type="submission" date="2016-10" db="EMBL/GenBank/DDBJ databases">
        <authorList>
            <person name="de Groot N.N."/>
        </authorList>
    </citation>
    <scope>NUCLEOTIDE SEQUENCE [LARGE SCALE GENOMIC DNA]</scope>
    <source>
        <strain evidence="5 6">DSM 23413</strain>
    </source>
</reference>
<evidence type="ECO:0000256" key="2">
    <source>
        <dbReference type="ARBA" id="ARBA00022801"/>
    </source>
</evidence>
<evidence type="ECO:0000259" key="4">
    <source>
        <dbReference type="Pfam" id="PF00149"/>
    </source>
</evidence>
<keyword evidence="6" id="KW-1185">Reference proteome</keyword>
<dbReference type="RefSeq" id="WP_104009046.1">
    <property type="nucleotide sequence ID" value="NZ_FNVD01000019.1"/>
</dbReference>
<dbReference type="InterPro" id="IPR041796">
    <property type="entry name" value="Mre11_N"/>
</dbReference>
<dbReference type="OrthoDB" id="9773856at2"/>
<name>A0A1H5YJS1_9RHOB</name>
<feature type="domain" description="Calcineurin-like phosphoesterase" evidence="4">
    <location>
        <begin position="3"/>
        <end position="163"/>
    </location>
</feature>
<dbReference type="EMBL" id="FNVD01000019">
    <property type="protein sequence ID" value="SEG23845.1"/>
    <property type="molecule type" value="Genomic_DNA"/>
</dbReference>
<dbReference type="InterPro" id="IPR050535">
    <property type="entry name" value="DNA_Repair-Maintenance_Comp"/>
</dbReference>
<dbReference type="Pfam" id="PF00149">
    <property type="entry name" value="Metallophos"/>
    <property type="match status" value="1"/>
</dbReference>
<evidence type="ECO:0000313" key="6">
    <source>
        <dbReference type="Proteomes" id="UP000236742"/>
    </source>
</evidence>
<dbReference type="InterPro" id="IPR014577">
    <property type="entry name" value="UCP033093_metalloPase"/>
</dbReference>
<evidence type="ECO:0000256" key="1">
    <source>
        <dbReference type="ARBA" id="ARBA00022722"/>
    </source>
</evidence>
<keyword evidence="3 5" id="KW-0269">Exonuclease</keyword>